<accession>C7ENG8</accession>
<dbReference type="Pfam" id="PF13843">
    <property type="entry name" value="DDE_Tnp_1_7"/>
    <property type="match status" value="1"/>
</dbReference>
<organism evidence="3">
    <name type="scientific">Acropora millepora</name>
    <name type="common">Staghorn coral</name>
    <name type="synonym">Heteropora millepora</name>
    <dbReference type="NCBI Taxonomy" id="45264"/>
    <lineage>
        <taxon>Eukaryota</taxon>
        <taxon>Metazoa</taxon>
        <taxon>Cnidaria</taxon>
        <taxon>Anthozoa</taxon>
        <taxon>Hexacorallia</taxon>
        <taxon>Scleractinia</taxon>
        <taxon>Astrocoeniina</taxon>
        <taxon>Acroporidae</taxon>
        <taxon>Acropora</taxon>
    </lineage>
</organism>
<dbReference type="PANTHER" id="PTHR46599:SF2">
    <property type="entry name" value="PIGGYBAC TRANSPOSABLE ELEMENT-DERIVED PROTEIN 4-LIKE"/>
    <property type="match status" value="1"/>
</dbReference>
<name>C7ENG8_ACRMI</name>
<evidence type="ECO:0000256" key="1">
    <source>
        <dbReference type="SAM" id="MobiDB-lite"/>
    </source>
</evidence>
<proteinExistence type="predicted"/>
<sequence>MASVSDIFDSDSEEEEFFGFSTNDIARADISGESDISADESFTEDEESDSNSVESGGEEDWSDDLDFVIVEDFNKPTGPTTVLPATATAGDFLNLVFPEDLIQLIVDETNRNARQKQQQSGTVDKDWMPVNNSDIKAFFAIRFIQGINSLPSERHFWSKNPILGNIKVQNVMSRNRYLKINTYLHFNDSSTALPREDVNHDKLHHIRPLIDRLAETFAAQYMPSRENAIDEGLVKFKGRLGFKQYMPMKPIKRGIKAWMRADSITHFVSRFQVYTGRPRGGQEHGLGERVVTELSSDLEDGYYHLYFDNFFSTFRLMKSLLEKGIYATATTRPNRKGFPAPLKNAKLSRGESLVMQKSGITACSWQDKKKVNFFTTNCQPNGQGTVQRRSRDGTLTDVNAPPCVSAYNKFMGGVDYADQKRGDYKIPIKSRRWYRYLAIFFIETAAVNAFILRQLSPNHARTTQLNFRLELINNLLGNYCSRKRSAGVMEVADGKTHFPVKGPINRCMQCAKTGQRHRSSWRCALCDVTLCVGCFERFHSGQH</sequence>
<dbReference type="InterPro" id="IPR029526">
    <property type="entry name" value="PGBD"/>
</dbReference>
<dbReference type="PANTHER" id="PTHR46599">
    <property type="entry name" value="PIGGYBAC TRANSPOSABLE ELEMENT-DERIVED PROTEIN 4"/>
    <property type="match status" value="1"/>
</dbReference>
<dbReference type="OrthoDB" id="5988244at2759"/>
<evidence type="ECO:0000259" key="2">
    <source>
        <dbReference type="Pfam" id="PF13843"/>
    </source>
</evidence>
<dbReference type="AlphaFoldDB" id="C7ENG8"/>
<feature type="domain" description="PiggyBac transposable element-derived protein" evidence="2">
    <location>
        <begin position="91"/>
        <end position="450"/>
    </location>
</feature>
<feature type="region of interest" description="Disordered" evidence="1">
    <location>
        <begin position="29"/>
        <end position="60"/>
    </location>
</feature>
<dbReference type="EMBL" id="GQ281008">
    <property type="protein sequence ID" value="ACT79640.1"/>
    <property type="molecule type" value="Genomic_DNA"/>
</dbReference>
<reference evidence="3" key="1">
    <citation type="submission" date="2009-06" db="EMBL/GenBank/DDBJ databases">
        <title>A group of miniature inverted-repeat transposable elements (MITEs) from corals demonstrate novel strategies to survive in the genome.</title>
        <authorList>
            <person name="Wang S."/>
            <person name="Zhang L."/>
            <person name="Meyer E."/>
            <person name="Matz M.V."/>
        </authorList>
    </citation>
    <scope>NUCLEOTIDE SEQUENCE</scope>
    <source>
        <strain evidence="3">2</strain>
    </source>
</reference>
<evidence type="ECO:0000313" key="3">
    <source>
        <dbReference type="EMBL" id="ACT79640.1"/>
    </source>
</evidence>
<protein>
    <submittedName>
        <fullName evidence="3">Transposase</fullName>
    </submittedName>
</protein>
<feature type="compositionally biased region" description="Acidic residues" evidence="1">
    <location>
        <begin position="36"/>
        <end position="49"/>
    </location>
</feature>